<sequence length="124" mass="13739">MKTIISNMSTFQAHVVKYCTSVAFAAVFVGLTGAPLQAEPIAPEQFHQCALYEYEVDNITPDTAFLIAECFARLLPPASGSDELDTTEISPLIIRQYADSWYNYASVSGHRRATEQLGQIREGY</sequence>
<evidence type="ECO:0000256" key="1">
    <source>
        <dbReference type="SAM" id="SignalP"/>
    </source>
</evidence>
<reference evidence="2 3" key="1">
    <citation type="submission" date="2017-05" db="EMBL/GenBank/DDBJ databases">
        <title>Genomic insights into alkan degradation activity of Oleiphilus messinensis.</title>
        <authorList>
            <person name="Kozyavkin S.A."/>
            <person name="Slesarev A.I."/>
            <person name="Golyshin P.N."/>
            <person name="Korzhenkov A."/>
            <person name="Golyshina O.N."/>
            <person name="Toshchakov S.V."/>
        </authorList>
    </citation>
    <scope>NUCLEOTIDE SEQUENCE [LARGE SCALE GENOMIC DNA]</scope>
    <source>
        <strain evidence="2 3">ME102</strain>
    </source>
</reference>
<dbReference type="KEGG" id="ome:OLMES_5019"/>
<dbReference type="AlphaFoldDB" id="A0A1Y0IGP7"/>
<evidence type="ECO:0000313" key="2">
    <source>
        <dbReference type="EMBL" id="ARU59006.1"/>
    </source>
</evidence>
<feature type="signal peptide" evidence="1">
    <location>
        <begin position="1"/>
        <end position="25"/>
    </location>
</feature>
<keyword evidence="3" id="KW-1185">Reference proteome</keyword>
<dbReference type="RefSeq" id="WP_087463720.1">
    <property type="nucleotide sequence ID" value="NZ_CP021425.1"/>
</dbReference>
<feature type="chain" id="PRO_5013254085" evidence="1">
    <location>
        <begin position="26"/>
        <end position="124"/>
    </location>
</feature>
<evidence type="ECO:0000313" key="3">
    <source>
        <dbReference type="Proteomes" id="UP000196027"/>
    </source>
</evidence>
<gene>
    <name evidence="2" type="ORF">OLMES_5019</name>
</gene>
<proteinExistence type="predicted"/>
<organism evidence="2 3">
    <name type="scientific">Oleiphilus messinensis</name>
    <dbReference type="NCBI Taxonomy" id="141451"/>
    <lineage>
        <taxon>Bacteria</taxon>
        <taxon>Pseudomonadati</taxon>
        <taxon>Pseudomonadota</taxon>
        <taxon>Gammaproteobacteria</taxon>
        <taxon>Oceanospirillales</taxon>
        <taxon>Oleiphilaceae</taxon>
        <taxon>Oleiphilus</taxon>
    </lineage>
</organism>
<dbReference type="EMBL" id="CP021425">
    <property type="protein sequence ID" value="ARU59006.1"/>
    <property type="molecule type" value="Genomic_DNA"/>
</dbReference>
<dbReference type="Proteomes" id="UP000196027">
    <property type="component" value="Chromosome"/>
</dbReference>
<accession>A0A1Y0IGP7</accession>
<keyword evidence="1" id="KW-0732">Signal</keyword>
<name>A0A1Y0IGP7_9GAMM</name>
<protein>
    <submittedName>
        <fullName evidence="2">Uncharacterized protein</fullName>
    </submittedName>
</protein>